<evidence type="ECO:0000313" key="3">
    <source>
        <dbReference type="Proteomes" id="UP000218231"/>
    </source>
</evidence>
<sequence length="345" mass="38100">MSHDLNLCCEGSSEENLTTAVSQQSVGRARVGVAADAAHKKGWDVNETPSSLRSGKLVGRMSFDNAEPAERIAGQSPTMFAYQRELNATIRSTERQQNEHDEPFATSRTAQGNATSKTTGSKGTKMTTTRSNAKQMDVQMFKPLALKPAIVKRPKARKPSTSPITSTADAQKSNRISSPTLHTAKSQPSAHRLAAACRSNSPPDGVFARNEDISLRDEQMLPEAKSSRYCLSQSNNETAGASRKRNLEFFLEKKTWHFVESDHLKFYDMKERKRLEREAFAQQYHAKLTTMEGQPLRLPSGEHSIVLHLEKTDGQKLAVTATLTIDEMPSSSKDGQPVPIALLKM</sequence>
<comment type="caution">
    <text evidence="2">The sequence shown here is derived from an EMBL/GenBank/DDBJ whole genome shotgun (WGS) entry which is preliminary data.</text>
</comment>
<dbReference type="AlphaFoldDB" id="A0A2A2KQ74"/>
<accession>A0A2A2KQ74</accession>
<reference evidence="2 3" key="1">
    <citation type="journal article" date="2017" name="Curr. Biol.">
        <title>Genome architecture and evolution of a unichromosomal asexual nematode.</title>
        <authorList>
            <person name="Fradin H."/>
            <person name="Zegar C."/>
            <person name="Gutwein M."/>
            <person name="Lucas J."/>
            <person name="Kovtun M."/>
            <person name="Corcoran D."/>
            <person name="Baugh L.R."/>
            <person name="Kiontke K."/>
            <person name="Gunsalus K."/>
            <person name="Fitch D.H."/>
            <person name="Piano F."/>
        </authorList>
    </citation>
    <scope>NUCLEOTIDE SEQUENCE [LARGE SCALE GENOMIC DNA]</scope>
    <source>
        <strain evidence="2">PF1309</strain>
    </source>
</reference>
<organism evidence="2 3">
    <name type="scientific">Diploscapter pachys</name>
    <dbReference type="NCBI Taxonomy" id="2018661"/>
    <lineage>
        <taxon>Eukaryota</taxon>
        <taxon>Metazoa</taxon>
        <taxon>Ecdysozoa</taxon>
        <taxon>Nematoda</taxon>
        <taxon>Chromadorea</taxon>
        <taxon>Rhabditida</taxon>
        <taxon>Rhabditina</taxon>
        <taxon>Rhabditomorpha</taxon>
        <taxon>Rhabditoidea</taxon>
        <taxon>Rhabditidae</taxon>
        <taxon>Diploscapter</taxon>
    </lineage>
</organism>
<evidence type="ECO:0000313" key="2">
    <source>
        <dbReference type="EMBL" id="PAV76038.1"/>
    </source>
</evidence>
<feature type="compositionally biased region" description="Polar residues" evidence="1">
    <location>
        <begin position="159"/>
        <end position="189"/>
    </location>
</feature>
<evidence type="ECO:0000256" key="1">
    <source>
        <dbReference type="SAM" id="MobiDB-lite"/>
    </source>
</evidence>
<keyword evidence="3" id="KW-1185">Reference proteome</keyword>
<protein>
    <submittedName>
        <fullName evidence="2">Uncharacterized protein</fullName>
    </submittedName>
</protein>
<proteinExistence type="predicted"/>
<feature type="region of interest" description="Disordered" evidence="1">
    <location>
        <begin position="93"/>
        <end position="214"/>
    </location>
</feature>
<feature type="compositionally biased region" description="Low complexity" evidence="1">
    <location>
        <begin position="115"/>
        <end position="129"/>
    </location>
</feature>
<name>A0A2A2KQ74_9BILA</name>
<dbReference type="EMBL" id="LIAE01007971">
    <property type="protein sequence ID" value="PAV76038.1"/>
    <property type="molecule type" value="Genomic_DNA"/>
</dbReference>
<dbReference type="Proteomes" id="UP000218231">
    <property type="component" value="Unassembled WGS sequence"/>
</dbReference>
<feature type="compositionally biased region" description="Basic and acidic residues" evidence="1">
    <location>
        <begin position="93"/>
        <end position="103"/>
    </location>
</feature>
<gene>
    <name evidence="2" type="ORF">WR25_02851</name>
</gene>